<evidence type="ECO:0000313" key="1">
    <source>
        <dbReference type="Proteomes" id="UP000504621"/>
    </source>
</evidence>
<keyword evidence="1" id="KW-1185">Reference proteome</keyword>
<dbReference type="AlphaFoldDB" id="A0A6J1A645"/>
<dbReference type="SUPFAM" id="SSF53474">
    <property type="entry name" value="alpha/beta-Hydrolases"/>
    <property type="match status" value="1"/>
</dbReference>
<organism evidence="1 2">
    <name type="scientific">Herrania umbratica</name>
    <dbReference type="NCBI Taxonomy" id="108875"/>
    <lineage>
        <taxon>Eukaryota</taxon>
        <taxon>Viridiplantae</taxon>
        <taxon>Streptophyta</taxon>
        <taxon>Embryophyta</taxon>
        <taxon>Tracheophyta</taxon>
        <taxon>Spermatophyta</taxon>
        <taxon>Magnoliopsida</taxon>
        <taxon>eudicotyledons</taxon>
        <taxon>Gunneridae</taxon>
        <taxon>Pentapetalae</taxon>
        <taxon>rosids</taxon>
        <taxon>malvids</taxon>
        <taxon>Malvales</taxon>
        <taxon>Malvaceae</taxon>
        <taxon>Byttnerioideae</taxon>
        <taxon>Herrania</taxon>
    </lineage>
</organism>
<dbReference type="GeneID" id="110415059"/>
<evidence type="ECO:0000313" key="2">
    <source>
        <dbReference type="RefSeq" id="XP_021282211.1"/>
    </source>
</evidence>
<proteinExistence type="predicted"/>
<gene>
    <name evidence="2" type="primary">LOC110415059</name>
</gene>
<dbReference type="OrthoDB" id="9987145at2759"/>
<sequence>MVTVNLGMLHYILDHVYGAFMHRTKMSPPFFSRGWGGTKLELLERLISQLFPEVEGQNWPPSLIQPIWRTVWETKSACLREGVFRTPCDEQLLGALPLESHNARVAFLVPKLVPPPKMACVVHLAGTGDHTFERRLRLGGPLLKENIATMVLESPFYGQRRPMLQRGAKLLCVSDLLLLGRATIEEARSLLHWLDTEAGFGKMGVCGLSMGHTLLKFDAFMELGGVHAAMVGSLHPTPVATLPFLSPHSAVVAFCEGILKHGTAWEALREDLAAKEASMTLEEVRERMRNVLSLTDVTRFPIPKNPNAVIFVAATDDGYIPKHSVLELQKAWPGSEVRWVTGGHVSSFLLHNGEFRKAIVDGLHRLEWKESSL</sequence>
<dbReference type="InterPro" id="IPR019149">
    <property type="entry name" value="ABHD18"/>
</dbReference>
<reference evidence="2" key="1">
    <citation type="submission" date="2025-08" db="UniProtKB">
        <authorList>
            <consortium name="RefSeq"/>
        </authorList>
    </citation>
    <scope>IDENTIFICATION</scope>
    <source>
        <tissue evidence="2">Leaf</tissue>
    </source>
</reference>
<dbReference type="PANTHER" id="PTHR13617:SF14">
    <property type="entry name" value="PROTEIN ABHD18"/>
    <property type="match status" value="1"/>
</dbReference>
<dbReference type="Proteomes" id="UP000504621">
    <property type="component" value="Unplaced"/>
</dbReference>
<dbReference type="Pfam" id="PF09752">
    <property type="entry name" value="ABHD18"/>
    <property type="match status" value="1"/>
</dbReference>
<dbReference type="InterPro" id="IPR029058">
    <property type="entry name" value="AB_hydrolase_fold"/>
</dbReference>
<name>A0A6J1A645_9ROSI</name>
<dbReference type="PANTHER" id="PTHR13617">
    <property type="entry name" value="PROTEIN ABHD18"/>
    <property type="match status" value="1"/>
</dbReference>
<dbReference type="Gene3D" id="3.40.50.1820">
    <property type="entry name" value="alpha/beta hydrolase"/>
    <property type="match status" value="1"/>
</dbReference>
<protein>
    <submittedName>
        <fullName evidence="2">Protein ABHD18 isoform X1</fullName>
    </submittedName>
</protein>
<dbReference type="RefSeq" id="XP_021282211.1">
    <property type="nucleotide sequence ID" value="XM_021426536.1"/>
</dbReference>
<accession>A0A6J1A645</accession>